<dbReference type="PROSITE" id="PS00638">
    <property type="entry name" value="PII_GLNB_CTER"/>
    <property type="match status" value="1"/>
</dbReference>
<evidence type="ECO:0000256" key="1">
    <source>
        <dbReference type="RuleBase" id="RU003936"/>
    </source>
</evidence>
<reference evidence="2 3" key="1">
    <citation type="submission" date="2016-04" db="EMBL/GenBank/DDBJ databases">
        <title>Genome sequence of Clostridium magnum DSM 2767.</title>
        <authorList>
            <person name="Poehlein A."/>
            <person name="Uhlig R."/>
            <person name="Fischer R."/>
            <person name="Bahl H."/>
            <person name="Daniel R."/>
        </authorList>
    </citation>
    <scope>NUCLEOTIDE SEQUENCE [LARGE SCALE GENOMIC DNA]</scope>
    <source>
        <strain evidence="2 3">DSM 2767</strain>
    </source>
</reference>
<protein>
    <submittedName>
        <fullName evidence="2">Nitrogen regulatory protein P-II</fullName>
    </submittedName>
</protein>
<dbReference type="GO" id="GO:0006808">
    <property type="term" value="P:regulation of nitrogen utilization"/>
    <property type="evidence" value="ECO:0007669"/>
    <property type="project" value="InterPro"/>
</dbReference>
<dbReference type="SMART" id="SM00938">
    <property type="entry name" value="P-II"/>
    <property type="match status" value="1"/>
</dbReference>
<sequence>MKEITAIIRMNMVTKTKEALLKSGFPAFTCRKVMGRGKRKVDFSFFTTEFQEKLQDKNIAEQVTEMHRLVAKRMITILVDDADVQNVVNTIVEVNRTGNPGDGKIFVTNVVDVARVRTGETGTAAI</sequence>
<comment type="similarity">
    <text evidence="1">Belongs to the P(II) protein family.</text>
</comment>
<name>A0A162SJB6_9CLOT</name>
<gene>
    <name evidence="2" type="primary">glnB_1</name>
    <name evidence="2" type="ORF">CLMAG_31090</name>
</gene>
<dbReference type="InterPro" id="IPR011322">
    <property type="entry name" value="N-reg_PII-like_a/b"/>
</dbReference>
<dbReference type="EMBL" id="LWAE01000003">
    <property type="protein sequence ID" value="KZL91350.1"/>
    <property type="molecule type" value="Genomic_DNA"/>
</dbReference>
<dbReference type="InterPro" id="IPR002187">
    <property type="entry name" value="N-reg_PII"/>
</dbReference>
<dbReference type="Gene3D" id="3.30.70.120">
    <property type="match status" value="1"/>
</dbReference>
<dbReference type="GO" id="GO:0030234">
    <property type="term" value="F:enzyme regulator activity"/>
    <property type="evidence" value="ECO:0007669"/>
    <property type="project" value="InterPro"/>
</dbReference>
<dbReference type="InterPro" id="IPR015867">
    <property type="entry name" value="N-reg_PII/ATP_PRibTrfase_C"/>
</dbReference>
<dbReference type="SUPFAM" id="SSF54913">
    <property type="entry name" value="GlnB-like"/>
    <property type="match status" value="1"/>
</dbReference>
<keyword evidence="3" id="KW-1185">Reference proteome</keyword>
<proteinExistence type="inferred from homology"/>
<comment type="caution">
    <text evidence="2">The sequence shown here is derived from an EMBL/GenBank/DDBJ whole genome shotgun (WGS) entry which is preliminary data.</text>
</comment>
<dbReference type="PROSITE" id="PS51343">
    <property type="entry name" value="PII_GLNB_DOM"/>
    <property type="match status" value="1"/>
</dbReference>
<dbReference type="PANTHER" id="PTHR30115">
    <property type="entry name" value="NITROGEN REGULATORY PROTEIN P-II"/>
    <property type="match status" value="1"/>
</dbReference>
<evidence type="ECO:0000313" key="3">
    <source>
        <dbReference type="Proteomes" id="UP000076603"/>
    </source>
</evidence>
<dbReference type="Pfam" id="PF00543">
    <property type="entry name" value="P-II"/>
    <property type="match status" value="1"/>
</dbReference>
<accession>A0A162SJB6</accession>
<evidence type="ECO:0000313" key="2">
    <source>
        <dbReference type="EMBL" id="KZL91350.1"/>
    </source>
</evidence>
<dbReference type="STRING" id="1121326.CLMAG_31090"/>
<dbReference type="PATRIC" id="fig|1121326.3.peg.3136"/>
<dbReference type="AlphaFoldDB" id="A0A162SJB6"/>
<organism evidence="2 3">
    <name type="scientific">Clostridium magnum DSM 2767</name>
    <dbReference type="NCBI Taxonomy" id="1121326"/>
    <lineage>
        <taxon>Bacteria</taxon>
        <taxon>Bacillati</taxon>
        <taxon>Bacillota</taxon>
        <taxon>Clostridia</taxon>
        <taxon>Eubacteriales</taxon>
        <taxon>Clostridiaceae</taxon>
        <taxon>Clostridium</taxon>
    </lineage>
</organism>
<dbReference type="PRINTS" id="PR00340">
    <property type="entry name" value="PIIGLNB"/>
</dbReference>
<dbReference type="InterPro" id="IPR017918">
    <property type="entry name" value="N-reg_PII_CS"/>
</dbReference>
<dbReference type="GO" id="GO:0005524">
    <property type="term" value="F:ATP binding"/>
    <property type="evidence" value="ECO:0007669"/>
    <property type="project" value="TreeGrafter"/>
</dbReference>
<dbReference type="OrthoDB" id="9802729at2"/>
<dbReference type="PANTHER" id="PTHR30115:SF11">
    <property type="entry name" value="NITROGEN REGULATORY PROTEIN P-II HOMOLOG"/>
    <property type="match status" value="1"/>
</dbReference>
<dbReference type="GO" id="GO:0005829">
    <property type="term" value="C:cytosol"/>
    <property type="evidence" value="ECO:0007669"/>
    <property type="project" value="TreeGrafter"/>
</dbReference>
<dbReference type="RefSeq" id="WP_066623951.1">
    <property type="nucleotide sequence ID" value="NZ_FQXL01000005.1"/>
</dbReference>
<dbReference type="Proteomes" id="UP000076603">
    <property type="component" value="Unassembled WGS sequence"/>
</dbReference>